<dbReference type="InterPro" id="IPR013096">
    <property type="entry name" value="Cupin_2"/>
</dbReference>
<dbReference type="CDD" id="cd00093">
    <property type="entry name" value="HTH_XRE"/>
    <property type="match status" value="1"/>
</dbReference>
<comment type="caution">
    <text evidence="3">The sequence shown here is derived from an EMBL/GenBank/DDBJ whole genome shotgun (WGS) entry which is preliminary data.</text>
</comment>
<dbReference type="InterPro" id="IPR001387">
    <property type="entry name" value="Cro/C1-type_HTH"/>
</dbReference>
<dbReference type="GO" id="GO:0003700">
    <property type="term" value="F:DNA-binding transcription factor activity"/>
    <property type="evidence" value="ECO:0007669"/>
    <property type="project" value="TreeGrafter"/>
</dbReference>
<dbReference type="AlphaFoldDB" id="A0AA37QH33"/>
<dbReference type="RefSeq" id="WP_055247435.1">
    <property type="nucleotide sequence ID" value="NZ_BSCI01000001.1"/>
</dbReference>
<protein>
    <submittedName>
        <fullName evidence="3">MerR family transcriptional regulator</fullName>
    </submittedName>
</protein>
<dbReference type="PANTHER" id="PTHR46797:SF2">
    <property type="entry name" value="TRANSCRIPTIONAL REGULATOR"/>
    <property type="match status" value="1"/>
</dbReference>
<dbReference type="Pfam" id="PF01381">
    <property type="entry name" value="HTH_3"/>
    <property type="match status" value="1"/>
</dbReference>
<reference evidence="3" key="2">
    <citation type="submission" date="2022-11" db="EMBL/GenBank/DDBJ databases">
        <title>Draft genome sequence of Coprococcus comes strain 31264.</title>
        <authorList>
            <person name="Hisatomi A."/>
            <person name="Ohkuma M."/>
            <person name="Sakamoto M."/>
        </authorList>
    </citation>
    <scope>NUCLEOTIDE SEQUENCE</scope>
    <source>
        <strain evidence="3">JCM 31264</strain>
    </source>
</reference>
<evidence type="ECO:0000313" key="4">
    <source>
        <dbReference type="Proteomes" id="UP001145109"/>
    </source>
</evidence>
<dbReference type="GO" id="GO:0003677">
    <property type="term" value="F:DNA binding"/>
    <property type="evidence" value="ECO:0007669"/>
    <property type="project" value="UniProtKB-KW"/>
</dbReference>
<proteinExistence type="predicted"/>
<evidence type="ECO:0000256" key="1">
    <source>
        <dbReference type="ARBA" id="ARBA00023125"/>
    </source>
</evidence>
<dbReference type="InterPro" id="IPR011051">
    <property type="entry name" value="RmlC_Cupin_sf"/>
</dbReference>
<dbReference type="Gene3D" id="2.60.120.10">
    <property type="entry name" value="Jelly Rolls"/>
    <property type="match status" value="1"/>
</dbReference>
<dbReference type="GO" id="GO:0005829">
    <property type="term" value="C:cytosol"/>
    <property type="evidence" value="ECO:0007669"/>
    <property type="project" value="TreeGrafter"/>
</dbReference>
<dbReference type="InterPro" id="IPR014710">
    <property type="entry name" value="RmlC-like_jellyroll"/>
</dbReference>
<dbReference type="InterPro" id="IPR010982">
    <property type="entry name" value="Lambda_DNA-bd_dom_sf"/>
</dbReference>
<dbReference type="PROSITE" id="PS50943">
    <property type="entry name" value="HTH_CROC1"/>
    <property type="match status" value="1"/>
</dbReference>
<reference evidence="3" key="1">
    <citation type="submission" date="2022-09" db="EMBL/GenBank/DDBJ databases">
        <title>Draft genome sequence of Coprococcus comes strain 31264.</title>
        <authorList>
            <person name="Atsushi H."/>
            <person name="Moriya O."/>
            <person name="Mitsuo S."/>
        </authorList>
    </citation>
    <scope>NUCLEOTIDE SEQUENCE</scope>
    <source>
        <strain evidence="3">JCM 31264</strain>
    </source>
</reference>
<organism evidence="3 4">
    <name type="scientific">Coprococcus comes</name>
    <dbReference type="NCBI Taxonomy" id="410072"/>
    <lineage>
        <taxon>Bacteria</taxon>
        <taxon>Bacillati</taxon>
        <taxon>Bacillota</taxon>
        <taxon>Clostridia</taxon>
        <taxon>Lachnospirales</taxon>
        <taxon>Lachnospiraceae</taxon>
        <taxon>Coprococcus</taxon>
    </lineage>
</organism>
<accession>A0AA37QH33</accession>
<name>A0AA37QH33_9FIRM</name>
<feature type="domain" description="HTH cro/C1-type" evidence="2">
    <location>
        <begin position="6"/>
        <end position="60"/>
    </location>
</feature>
<evidence type="ECO:0000259" key="2">
    <source>
        <dbReference type="PROSITE" id="PS50943"/>
    </source>
</evidence>
<dbReference type="InterPro" id="IPR050807">
    <property type="entry name" value="TransReg_Diox_bact_type"/>
</dbReference>
<dbReference type="SMART" id="SM00530">
    <property type="entry name" value="HTH_XRE"/>
    <property type="match status" value="1"/>
</dbReference>
<keyword evidence="1" id="KW-0238">DNA-binding</keyword>
<dbReference type="SUPFAM" id="SSF51182">
    <property type="entry name" value="RmlC-like cupins"/>
    <property type="match status" value="1"/>
</dbReference>
<evidence type="ECO:0000313" key="3">
    <source>
        <dbReference type="EMBL" id="GLG85611.1"/>
    </source>
</evidence>
<dbReference type="EMBL" id="BSCI01000001">
    <property type="protein sequence ID" value="GLG85611.1"/>
    <property type="molecule type" value="Genomic_DNA"/>
</dbReference>
<dbReference type="PANTHER" id="PTHR46797">
    <property type="entry name" value="HTH-TYPE TRANSCRIPTIONAL REGULATOR"/>
    <property type="match status" value="1"/>
</dbReference>
<dbReference type="Pfam" id="PF07883">
    <property type="entry name" value="Cupin_2"/>
    <property type="match status" value="1"/>
</dbReference>
<sequence length="197" mass="22698">MYGRRIREMRKRRGLTLKEVAEATGYTIGHISQIERDLKSPSLVALRKIAACLNCSEVWLIMDDSELSAKSSEEGKKSKESYLMRKENRIPMKIPEIDVSYSIFTPSKLPNAQEAQMTGLIVRLKPNTWVTEKMISHGNYDESLLLLKGELELRIDNSTYMIYEGDSFYIPKNCLHNYLNTSNEEATIIVYFSQLVY</sequence>
<dbReference type="Gene3D" id="1.10.260.40">
    <property type="entry name" value="lambda repressor-like DNA-binding domains"/>
    <property type="match status" value="1"/>
</dbReference>
<dbReference type="Proteomes" id="UP001145109">
    <property type="component" value="Unassembled WGS sequence"/>
</dbReference>
<gene>
    <name evidence="3" type="ORF">comes_01560</name>
</gene>
<dbReference type="SUPFAM" id="SSF47413">
    <property type="entry name" value="lambda repressor-like DNA-binding domains"/>
    <property type="match status" value="1"/>
</dbReference>